<sequence length="116" mass="13075">MALDMEERLAEGWDAVPPEDDVEPDPLAGVTDRKHIADMELALTWVPAIIAPLDPTAARVLGLHIQAKARRVSFRRLLEERGIARSSAYRLKDRALVMLSIVLDRRKIPVRPAEQF</sequence>
<organism evidence="2 3">
    <name type="scientific">Roseivivax halotolerans</name>
    <dbReference type="NCBI Taxonomy" id="93684"/>
    <lineage>
        <taxon>Bacteria</taxon>
        <taxon>Pseudomonadati</taxon>
        <taxon>Pseudomonadota</taxon>
        <taxon>Alphaproteobacteria</taxon>
        <taxon>Rhodobacterales</taxon>
        <taxon>Roseobacteraceae</taxon>
        <taxon>Roseivivax</taxon>
    </lineage>
</organism>
<dbReference type="Proteomes" id="UP000243106">
    <property type="component" value="Unassembled WGS sequence"/>
</dbReference>
<protein>
    <submittedName>
        <fullName evidence="2">Uncharacterized protein</fullName>
    </submittedName>
</protein>
<reference evidence="3" key="1">
    <citation type="submission" date="2016-10" db="EMBL/GenBank/DDBJ databases">
        <authorList>
            <person name="Varghese N."/>
            <person name="Submissions S."/>
        </authorList>
    </citation>
    <scope>NUCLEOTIDE SEQUENCE [LARGE SCALE GENOMIC DNA]</scope>
    <source>
        <strain evidence="3">JCM 10271</strain>
    </source>
</reference>
<accession>A0A1I5ZHJ6</accession>
<dbReference type="AlphaFoldDB" id="A0A1I5ZHJ6"/>
<evidence type="ECO:0000313" key="3">
    <source>
        <dbReference type="Proteomes" id="UP000243106"/>
    </source>
</evidence>
<feature type="region of interest" description="Disordered" evidence="1">
    <location>
        <begin position="1"/>
        <end position="28"/>
    </location>
</feature>
<keyword evidence="3" id="KW-1185">Reference proteome</keyword>
<feature type="compositionally biased region" description="Basic and acidic residues" evidence="1">
    <location>
        <begin position="1"/>
        <end position="11"/>
    </location>
</feature>
<name>A0A1I5ZHJ6_9RHOB</name>
<gene>
    <name evidence="2" type="ORF">SAMN05421853_1105</name>
</gene>
<evidence type="ECO:0000256" key="1">
    <source>
        <dbReference type="SAM" id="MobiDB-lite"/>
    </source>
</evidence>
<dbReference type="EMBL" id="FOXV01000010">
    <property type="protein sequence ID" value="SFQ55607.1"/>
    <property type="molecule type" value="Genomic_DNA"/>
</dbReference>
<evidence type="ECO:0000313" key="2">
    <source>
        <dbReference type="EMBL" id="SFQ55607.1"/>
    </source>
</evidence>
<proteinExistence type="predicted"/>